<comment type="caution">
    <text evidence="1">The sequence shown here is derived from an EMBL/GenBank/DDBJ whole genome shotgun (WGS) entry which is preliminary data.</text>
</comment>
<dbReference type="EMBL" id="LAZR01069931">
    <property type="protein sequence ID" value="KKK46733.1"/>
    <property type="molecule type" value="Genomic_DNA"/>
</dbReference>
<name>A0A0F8VQT4_9ZZZZ</name>
<dbReference type="Pfam" id="PF05930">
    <property type="entry name" value="Phage_AlpA"/>
    <property type="match status" value="1"/>
</dbReference>
<reference evidence="1" key="1">
    <citation type="journal article" date="2015" name="Nature">
        <title>Complex archaea that bridge the gap between prokaryotes and eukaryotes.</title>
        <authorList>
            <person name="Spang A."/>
            <person name="Saw J.H."/>
            <person name="Jorgensen S.L."/>
            <person name="Zaremba-Niedzwiedzka K."/>
            <person name="Martijn J."/>
            <person name="Lind A.E."/>
            <person name="van Eijk R."/>
            <person name="Schleper C."/>
            <person name="Guy L."/>
            <person name="Ettema T.J."/>
        </authorList>
    </citation>
    <scope>NUCLEOTIDE SEQUENCE</scope>
</reference>
<sequence>MQQPFNQQICDMADSMGISLYSRFSQTEASLFLHCTLDILTDLQKQHKIEYIQIAKDTSEFFGFQLLEYLAQQIQPANEVKDINTPDKIIDIKEVQKLTNLSRTSIWRLERSGRFCARVQLTTSRVGWRYNEVQKWIKSC</sequence>
<accession>A0A0F8VQT4</accession>
<organism evidence="1">
    <name type="scientific">marine sediment metagenome</name>
    <dbReference type="NCBI Taxonomy" id="412755"/>
    <lineage>
        <taxon>unclassified sequences</taxon>
        <taxon>metagenomes</taxon>
        <taxon>ecological metagenomes</taxon>
    </lineage>
</organism>
<dbReference type="AlphaFoldDB" id="A0A0F8VQT4"/>
<protein>
    <submittedName>
        <fullName evidence="1">Uncharacterized protein</fullName>
    </submittedName>
</protein>
<proteinExistence type="predicted"/>
<gene>
    <name evidence="1" type="ORF">LCGC14_3162290</name>
</gene>
<dbReference type="InterPro" id="IPR010260">
    <property type="entry name" value="AlpA"/>
</dbReference>
<dbReference type="Gene3D" id="1.10.238.160">
    <property type="match status" value="1"/>
</dbReference>
<evidence type="ECO:0000313" key="1">
    <source>
        <dbReference type="EMBL" id="KKK46733.1"/>
    </source>
</evidence>